<dbReference type="AlphaFoldDB" id="A0A1X7KET8"/>
<dbReference type="RefSeq" id="WP_085483293.1">
    <property type="nucleotide sequence ID" value="NZ_FXAT01000003.1"/>
</dbReference>
<reference evidence="3" key="1">
    <citation type="submission" date="2017-04" db="EMBL/GenBank/DDBJ databases">
        <authorList>
            <person name="Varghese N."/>
            <person name="Submissions S."/>
        </authorList>
    </citation>
    <scope>NUCLEOTIDE SEQUENCE [LARGE SCALE GENOMIC DNA]</scope>
    <source>
        <strain evidence="3">LMG 29540</strain>
    </source>
</reference>
<keyword evidence="3" id="KW-1185">Reference proteome</keyword>
<dbReference type="Proteomes" id="UP000193228">
    <property type="component" value="Unassembled WGS sequence"/>
</dbReference>
<protein>
    <recommendedName>
        <fullName evidence="1">DUF2726 domain-containing protein</fullName>
    </recommendedName>
</protein>
<evidence type="ECO:0000259" key="1">
    <source>
        <dbReference type="Pfam" id="PF10881"/>
    </source>
</evidence>
<dbReference type="EMBL" id="FXAT01000003">
    <property type="protein sequence ID" value="SMG39421.1"/>
    <property type="molecule type" value="Genomic_DNA"/>
</dbReference>
<evidence type="ECO:0000313" key="3">
    <source>
        <dbReference type="Proteomes" id="UP000193228"/>
    </source>
</evidence>
<proteinExistence type="predicted"/>
<organism evidence="2 3">
    <name type="scientific">Paraburkholderia susongensis</name>
    <dbReference type="NCBI Taxonomy" id="1515439"/>
    <lineage>
        <taxon>Bacteria</taxon>
        <taxon>Pseudomonadati</taxon>
        <taxon>Pseudomonadota</taxon>
        <taxon>Betaproteobacteria</taxon>
        <taxon>Burkholderiales</taxon>
        <taxon>Burkholderiaceae</taxon>
        <taxon>Paraburkholderia</taxon>
    </lineage>
</organism>
<gene>
    <name evidence="2" type="ORF">SAMN06265784_103672</name>
</gene>
<dbReference type="OrthoDB" id="8523616at2"/>
<dbReference type="InterPro" id="IPR024402">
    <property type="entry name" value="DUF2726"/>
</dbReference>
<name>A0A1X7KET8_9BURK</name>
<accession>A0A1X7KET8</accession>
<evidence type="ECO:0000313" key="2">
    <source>
        <dbReference type="EMBL" id="SMG39421.1"/>
    </source>
</evidence>
<dbReference type="Pfam" id="PF10881">
    <property type="entry name" value="DUF2726"/>
    <property type="match status" value="1"/>
</dbReference>
<feature type="domain" description="DUF2726" evidence="1">
    <location>
        <begin position="168"/>
        <end position="276"/>
    </location>
</feature>
<sequence length="322" mass="36516">MNPHIEELQIRLEARDIAGFVDTYATEVVNVRGDPQLTRVTQVILPPILRDALRERHVPATVLIQLWRMIRNSTLLVVDNEVLASINAQIDGAFRECHGSDHAPVEKFWLQKNDEHPRQMPLSPSLPASGQASAGPFAVTERVVIASVFTVGLTHVSDMFNCKKNVCASSQEREFLKAVRQYLPNLQAYPNVPLLNFIDIDRMGDTLTDRMKSYVRASRVDVLLCTDDEDPVGGIELDSVHHDSDEARERDVLKNEFFSLAGLPLIRIRPENSRDVRAEDFYDLLLSESESLQALRPRRMRPRRNHDFLVPAESACKVRCQS</sequence>